<dbReference type="Proteomes" id="UP000189545">
    <property type="component" value="Chromosome"/>
</dbReference>
<evidence type="ECO:0000313" key="2">
    <source>
        <dbReference type="Proteomes" id="UP000189545"/>
    </source>
</evidence>
<sequence>MTWTINPVSQVNSPITYLMNTSEKPNPYMKAWFCAGHRVVLL</sequence>
<organism evidence="1 2">
    <name type="scientific">Shewanella psychrophila</name>
    <dbReference type="NCBI Taxonomy" id="225848"/>
    <lineage>
        <taxon>Bacteria</taxon>
        <taxon>Pseudomonadati</taxon>
        <taxon>Pseudomonadota</taxon>
        <taxon>Gammaproteobacteria</taxon>
        <taxon>Alteromonadales</taxon>
        <taxon>Shewanellaceae</taxon>
        <taxon>Shewanella</taxon>
    </lineage>
</organism>
<dbReference type="KEGG" id="spsw:Sps_01404"/>
<dbReference type="EMBL" id="CP014782">
    <property type="protein sequence ID" value="AQS36570.1"/>
    <property type="molecule type" value="Genomic_DNA"/>
</dbReference>
<accession>A0A1S6HM27</accession>
<dbReference type="AlphaFoldDB" id="A0A1S6HM27"/>
<keyword evidence="2" id="KW-1185">Reference proteome</keyword>
<name>A0A1S6HM27_9GAMM</name>
<reference evidence="1 2" key="1">
    <citation type="submission" date="2016-03" db="EMBL/GenBank/DDBJ databases">
        <title>Complete genome sequence of Shewanella psychrophila WP2, a deep sea bacterium isolated from west Pacific sediment.</title>
        <authorList>
            <person name="Xu G."/>
            <person name="Jian H."/>
        </authorList>
    </citation>
    <scope>NUCLEOTIDE SEQUENCE [LARGE SCALE GENOMIC DNA]</scope>
    <source>
        <strain evidence="1 2">WP2</strain>
    </source>
</reference>
<protein>
    <submittedName>
        <fullName evidence="1">Uncharacterized protein</fullName>
    </submittedName>
</protein>
<proteinExistence type="predicted"/>
<evidence type="ECO:0000313" key="1">
    <source>
        <dbReference type="EMBL" id="AQS36570.1"/>
    </source>
</evidence>
<dbReference type="STRING" id="225848.Sps_01404"/>
<gene>
    <name evidence="1" type="ORF">Sps_01404</name>
</gene>